<evidence type="ECO:0000313" key="1">
    <source>
        <dbReference type="EMBL" id="CAI9918368.1"/>
    </source>
</evidence>
<dbReference type="AlphaFoldDB" id="A0AA86NFK5"/>
<comment type="caution">
    <text evidence="1">The sequence shown here is derived from an EMBL/GenBank/DDBJ whole genome shotgun (WGS) entry which is preliminary data.</text>
</comment>
<gene>
    <name evidence="2" type="ORF">HINF_LOCUS38980</name>
    <name evidence="1" type="ORF">HINF_LOCUS6013</name>
</gene>
<dbReference type="Proteomes" id="UP001642409">
    <property type="component" value="Unassembled WGS sequence"/>
</dbReference>
<dbReference type="EMBL" id="CATOUU010000154">
    <property type="protein sequence ID" value="CAI9918368.1"/>
    <property type="molecule type" value="Genomic_DNA"/>
</dbReference>
<sequence length="141" mass="16930">MLNIFDKNFKYNVLILRSQRKYIQRNTSVETLITLNGTARPRSLSLCSIQHNEYLDFFDNLGGNYKVDKSEYELLVERQTIAEKREYFYKCVRDTRQQVRGYIQGCKAYNFLLSKYESQILQFELQLKLMQEVFLKVEIEN</sequence>
<proteinExistence type="predicted"/>
<evidence type="ECO:0000313" key="2">
    <source>
        <dbReference type="EMBL" id="CAL6041327.1"/>
    </source>
</evidence>
<protein>
    <submittedName>
        <fullName evidence="2">Hypothetical_protein</fullName>
    </submittedName>
</protein>
<dbReference type="EMBL" id="CAXDID020000149">
    <property type="protein sequence ID" value="CAL6041327.1"/>
    <property type="molecule type" value="Genomic_DNA"/>
</dbReference>
<accession>A0AA86NFK5</accession>
<reference evidence="2 3" key="2">
    <citation type="submission" date="2024-07" db="EMBL/GenBank/DDBJ databases">
        <authorList>
            <person name="Akdeniz Z."/>
        </authorList>
    </citation>
    <scope>NUCLEOTIDE SEQUENCE [LARGE SCALE GENOMIC DNA]</scope>
</reference>
<keyword evidence="3" id="KW-1185">Reference proteome</keyword>
<evidence type="ECO:0000313" key="3">
    <source>
        <dbReference type="Proteomes" id="UP001642409"/>
    </source>
</evidence>
<reference evidence="1" key="1">
    <citation type="submission" date="2023-06" db="EMBL/GenBank/DDBJ databases">
        <authorList>
            <person name="Kurt Z."/>
        </authorList>
    </citation>
    <scope>NUCLEOTIDE SEQUENCE</scope>
</reference>
<organism evidence="1">
    <name type="scientific">Hexamita inflata</name>
    <dbReference type="NCBI Taxonomy" id="28002"/>
    <lineage>
        <taxon>Eukaryota</taxon>
        <taxon>Metamonada</taxon>
        <taxon>Diplomonadida</taxon>
        <taxon>Hexamitidae</taxon>
        <taxon>Hexamitinae</taxon>
        <taxon>Hexamita</taxon>
    </lineage>
</organism>
<name>A0AA86NFK5_9EUKA</name>